<dbReference type="RefSeq" id="WP_119531212.1">
    <property type="nucleotide sequence ID" value="NZ_JBHSSP010000001.1"/>
</dbReference>
<dbReference type="PROSITE" id="PS01116">
    <property type="entry name" value="XANTH_URACIL_PERMASE"/>
    <property type="match status" value="1"/>
</dbReference>
<feature type="transmembrane region" description="Helical" evidence="8">
    <location>
        <begin position="326"/>
        <end position="349"/>
    </location>
</feature>
<feature type="transmembrane region" description="Helical" evidence="8">
    <location>
        <begin position="34"/>
        <end position="54"/>
    </location>
</feature>
<keyword evidence="4" id="KW-1003">Cell membrane</keyword>
<organism evidence="9 10">
    <name type="scientific">Psittacicella hinzii</name>
    <dbReference type="NCBI Taxonomy" id="2028575"/>
    <lineage>
        <taxon>Bacteria</taxon>
        <taxon>Pseudomonadati</taxon>
        <taxon>Pseudomonadota</taxon>
        <taxon>Gammaproteobacteria</taxon>
        <taxon>Pasteurellales</taxon>
        <taxon>Psittacicellaceae</taxon>
        <taxon>Psittacicella</taxon>
    </lineage>
</organism>
<dbReference type="PANTHER" id="PTHR42810:SF4">
    <property type="entry name" value="URIC ACID TRANSPORTER UACT"/>
    <property type="match status" value="1"/>
</dbReference>
<feature type="transmembrane region" description="Helical" evidence="8">
    <location>
        <begin position="411"/>
        <end position="430"/>
    </location>
</feature>
<dbReference type="OrthoDB" id="9805749at2"/>
<keyword evidence="5 8" id="KW-0812">Transmembrane</keyword>
<evidence type="ECO:0000256" key="1">
    <source>
        <dbReference type="ARBA" id="ARBA00004651"/>
    </source>
</evidence>
<reference evidence="9 10" key="1">
    <citation type="submission" date="2017-08" db="EMBL/GenBank/DDBJ databases">
        <title>Reclassification of Bisgaard taxon 37 and 44.</title>
        <authorList>
            <person name="Christensen H."/>
        </authorList>
    </citation>
    <scope>NUCLEOTIDE SEQUENCE [LARGE SCALE GENOMIC DNA]</scope>
    <source>
        <strain evidence="9 10">111</strain>
    </source>
</reference>
<protein>
    <submittedName>
        <fullName evidence="9">Purine permease</fullName>
    </submittedName>
</protein>
<evidence type="ECO:0000313" key="9">
    <source>
        <dbReference type="EMBL" id="RIY38597.1"/>
    </source>
</evidence>
<keyword evidence="10" id="KW-1185">Reference proteome</keyword>
<dbReference type="EMBL" id="NRJG01000062">
    <property type="protein sequence ID" value="RIY38597.1"/>
    <property type="molecule type" value="Genomic_DNA"/>
</dbReference>
<keyword evidence="7 8" id="KW-0472">Membrane</keyword>
<feature type="transmembrane region" description="Helical" evidence="8">
    <location>
        <begin position="112"/>
        <end position="132"/>
    </location>
</feature>
<feature type="transmembrane region" description="Helical" evidence="8">
    <location>
        <begin position="201"/>
        <end position="223"/>
    </location>
</feature>
<dbReference type="NCBIfam" id="TIGR03173">
    <property type="entry name" value="pbuX"/>
    <property type="match status" value="1"/>
</dbReference>
<feature type="transmembrane region" description="Helical" evidence="8">
    <location>
        <begin position="243"/>
        <end position="263"/>
    </location>
</feature>
<dbReference type="Pfam" id="PF00860">
    <property type="entry name" value="Xan_ur_permease"/>
    <property type="match status" value="1"/>
</dbReference>
<sequence>MSFKNITPKENGLLLNVEDKPSFGLNLILAAQHLLAALGGIIAVPLVVGGVLGLPAEQTIILVNASLLISGIVTFVQSKGIGAIGIRLPSVMGTSFTFVAAALAIGKSDAGVAGIMGASLVGSLVMIVGAFLMPYIRKYFPPVVTGCVVMSIGLSLISVAVDWFAGGNKADPSYATPSTLAMATFVLVIVVILVQWGKGIFSAAAIFFAMVVGYIASLCFGLVDFTNVKNAELFAVPTPFHFGLAFPISGIIGMSIAYLVTIVESNGNFLAIGQATHTQVTGEQVKRGVLCDGLGSALAACFSTLPFSSFSQNIGIISITRVASRYVVMVTGILLFLAGLFPVFGAVIVSIPSPVLGGAGVMMFAMIIVGGIQMLDRVSRSRRNGLIIAISVGACLAVTLRPEIFQHLPHWIGEIFSSGITTGSLMAIILDRVLPRDKEETVTDYAEVVAQMNK</sequence>
<keyword evidence="3" id="KW-0813">Transport</keyword>
<proteinExistence type="inferred from homology"/>
<evidence type="ECO:0000256" key="3">
    <source>
        <dbReference type="ARBA" id="ARBA00022448"/>
    </source>
</evidence>
<dbReference type="NCBIfam" id="TIGR00801">
    <property type="entry name" value="ncs2"/>
    <property type="match status" value="1"/>
</dbReference>
<dbReference type="GO" id="GO:0005886">
    <property type="term" value="C:plasma membrane"/>
    <property type="evidence" value="ECO:0007669"/>
    <property type="project" value="UniProtKB-SubCell"/>
</dbReference>
<comment type="similarity">
    <text evidence="2">Belongs to the nucleobase:cation symporter-2 (NCS2) (TC 2.A.40) family.</text>
</comment>
<feature type="transmembrane region" description="Helical" evidence="8">
    <location>
        <begin position="60"/>
        <end position="76"/>
    </location>
</feature>
<evidence type="ECO:0000313" key="10">
    <source>
        <dbReference type="Proteomes" id="UP000265916"/>
    </source>
</evidence>
<keyword evidence="6 8" id="KW-1133">Transmembrane helix</keyword>
<dbReference type="InterPro" id="IPR006042">
    <property type="entry name" value="Xan_ur_permease"/>
</dbReference>
<feature type="transmembrane region" description="Helical" evidence="8">
    <location>
        <begin position="88"/>
        <end position="106"/>
    </location>
</feature>
<evidence type="ECO:0000256" key="4">
    <source>
        <dbReference type="ARBA" id="ARBA00022475"/>
    </source>
</evidence>
<feature type="transmembrane region" description="Helical" evidence="8">
    <location>
        <begin position="173"/>
        <end position="194"/>
    </location>
</feature>
<dbReference type="InterPro" id="IPR006043">
    <property type="entry name" value="NCS2"/>
</dbReference>
<evidence type="ECO:0000256" key="7">
    <source>
        <dbReference type="ARBA" id="ARBA00023136"/>
    </source>
</evidence>
<dbReference type="NCBIfam" id="NF037981">
    <property type="entry name" value="NCS2_1"/>
    <property type="match status" value="1"/>
</dbReference>
<dbReference type="PANTHER" id="PTHR42810">
    <property type="entry name" value="PURINE PERMEASE C1399.01C-RELATED"/>
    <property type="match status" value="1"/>
</dbReference>
<dbReference type="GO" id="GO:0042907">
    <property type="term" value="F:xanthine transmembrane transporter activity"/>
    <property type="evidence" value="ECO:0007669"/>
    <property type="project" value="TreeGrafter"/>
</dbReference>
<feature type="transmembrane region" description="Helical" evidence="8">
    <location>
        <begin position="139"/>
        <end position="161"/>
    </location>
</feature>
<gene>
    <name evidence="9" type="ORF">CKF58_04005</name>
</gene>
<comment type="caution">
    <text evidence="9">The sequence shown here is derived from an EMBL/GenBank/DDBJ whole genome shotgun (WGS) entry which is preliminary data.</text>
</comment>
<evidence type="ECO:0000256" key="8">
    <source>
        <dbReference type="SAM" id="Phobius"/>
    </source>
</evidence>
<dbReference type="InterPro" id="IPR017588">
    <property type="entry name" value="UacT-like"/>
</dbReference>
<evidence type="ECO:0000256" key="2">
    <source>
        <dbReference type="ARBA" id="ARBA00008821"/>
    </source>
</evidence>
<feature type="transmembrane region" description="Helical" evidence="8">
    <location>
        <begin position="355"/>
        <end position="374"/>
    </location>
</feature>
<evidence type="ECO:0000256" key="6">
    <source>
        <dbReference type="ARBA" id="ARBA00022989"/>
    </source>
</evidence>
<feature type="transmembrane region" description="Helical" evidence="8">
    <location>
        <begin position="386"/>
        <end position="405"/>
    </location>
</feature>
<accession>A0A3A1YRC3</accession>
<comment type="subcellular location">
    <subcellularLocation>
        <location evidence="1">Cell membrane</location>
        <topology evidence="1">Multi-pass membrane protein</topology>
    </subcellularLocation>
</comment>
<dbReference type="AlphaFoldDB" id="A0A3A1YRC3"/>
<evidence type="ECO:0000256" key="5">
    <source>
        <dbReference type="ARBA" id="ARBA00022692"/>
    </source>
</evidence>
<name>A0A3A1YRC3_9GAMM</name>
<dbReference type="Proteomes" id="UP000265916">
    <property type="component" value="Unassembled WGS sequence"/>
</dbReference>